<accession>A0A821J5E8</accession>
<dbReference type="EMBL" id="CAJOBQ010012305">
    <property type="protein sequence ID" value="CAF4713356.1"/>
    <property type="molecule type" value="Genomic_DNA"/>
</dbReference>
<dbReference type="Proteomes" id="UP000663869">
    <property type="component" value="Unassembled WGS sequence"/>
</dbReference>
<evidence type="ECO:0000313" key="3">
    <source>
        <dbReference type="Proteomes" id="UP000663862"/>
    </source>
</evidence>
<gene>
    <name evidence="1" type="ORF">FME351_LOCUS25819</name>
    <name evidence="2" type="ORF">TSG867_LOCUS33811</name>
</gene>
<comment type="caution">
    <text evidence="2">The sequence shown here is derived from an EMBL/GenBank/DDBJ whole genome shotgun (WGS) entry which is preliminary data.</text>
</comment>
<reference evidence="2" key="1">
    <citation type="submission" date="2021-02" db="EMBL/GenBank/DDBJ databases">
        <authorList>
            <person name="Nowell W R."/>
        </authorList>
    </citation>
    <scope>NUCLEOTIDE SEQUENCE</scope>
</reference>
<name>A0A821J5E8_9BILA</name>
<protein>
    <submittedName>
        <fullName evidence="2">Uncharacterized protein</fullName>
    </submittedName>
</protein>
<dbReference type="Proteomes" id="UP000663862">
    <property type="component" value="Unassembled WGS sequence"/>
</dbReference>
<feature type="non-terminal residue" evidence="2">
    <location>
        <position position="39"/>
    </location>
</feature>
<evidence type="ECO:0000313" key="2">
    <source>
        <dbReference type="EMBL" id="CAF4713356.1"/>
    </source>
</evidence>
<dbReference type="EMBL" id="CAJNYU010003435">
    <property type="protein sequence ID" value="CAF3672622.1"/>
    <property type="molecule type" value="Genomic_DNA"/>
</dbReference>
<organism evidence="2 3">
    <name type="scientific">Rotaria socialis</name>
    <dbReference type="NCBI Taxonomy" id="392032"/>
    <lineage>
        <taxon>Eukaryota</taxon>
        <taxon>Metazoa</taxon>
        <taxon>Spiralia</taxon>
        <taxon>Gnathifera</taxon>
        <taxon>Rotifera</taxon>
        <taxon>Eurotatoria</taxon>
        <taxon>Bdelloidea</taxon>
        <taxon>Philodinida</taxon>
        <taxon>Philodinidae</taxon>
        <taxon>Rotaria</taxon>
    </lineage>
</organism>
<dbReference type="AlphaFoldDB" id="A0A821J5E8"/>
<proteinExistence type="predicted"/>
<evidence type="ECO:0000313" key="1">
    <source>
        <dbReference type="EMBL" id="CAF3672622.1"/>
    </source>
</evidence>
<sequence>MSSDNASSDVQQFQSGQFASRILLDASSSSIVNLSSDPL</sequence>